<keyword evidence="3" id="KW-1185">Reference proteome</keyword>
<dbReference type="RefSeq" id="WP_085190264.1">
    <property type="nucleotide sequence ID" value="NZ_AP022605.1"/>
</dbReference>
<dbReference type="InterPro" id="IPR009609">
    <property type="entry name" value="Phosphonate_metab_PhnG"/>
</dbReference>
<dbReference type="STRING" id="126673.AWC01_09385"/>
<protein>
    <submittedName>
        <fullName evidence="2">Phosphonate metabolism PhnG family protein</fullName>
    </submittedName>
</protein>
<reference evidence="1" key="3">
    <citation type="submission" date="2020-02" db="EMBL/GenBank/DDBJ databases">
        <authorList>
            <person name="Matsumoto Y."/>
            <person name="Motooka D."/>
            <person name="Nakamura S."/>
        </authorList>
    </citation>
    <scope>NUCLEOTIDE SEQUENCE</scope>
    <source>
        <strain evidence="1">JCM 12405</strain>
    </source>
</reference>
<dbReference type="OrthoDB" id="4628877at2"/>
<evidence type="ECO:0000313" key="2">
    <source>
        <dbReference type="EMBL" id="ORV42079.1"/>
    </source>
</evidence>
<dbReference type="Proteomes" id="UP000467201">
    <property type="component" value="Chromosome"/>
</dbReference>
<proteinExistence type="predicted"/>
<evidence type="ECO:0000313" key="1">
    <source>
        <dbReference type="EMBL" id="BBZ06671.1"/>
    </source>
</evidence>
<gene>
    <name evidence="2" type="ORF">AWC01_09385</name>
    <name evidence="1" type="ORF">MDOR_08400</name>
</gene>
<accession>A0A1X1TC35</accession>
<evidence type="ECO:0000313" key="4">
    <source>
        <dbReference type="Proteomes" id="UP000467201"/>
    </source>
</evidence>
<dbReference type="EMBL" id="AP022605">
    <property type="protein sequence ID" value="BBZ06671.1"/>
    <property type="molecule type" value="Genomic_DNA"/>
</dbReference>
<evidence type="ECO:0000313" key="3">
    <source>
        <dbReference type="Proteomes" id="UP000193564"/>
    </source>
</evidence>
<dbReference type="Pfam" id="PF06754">
    <property type="entry name" value="PhnG"/>
    <property type="match status" value="1"/>
</dbReference>
<reference evidence="2 3" key="1">
    <citation type="submission" date="2016-01" db="EMBL/GenBank/DDBJ databases">
        <title>The new phylogeny of the genus Mycobacterium.</title>
        <authorList>
            <person name="Tarcisio F."/>
            <person name="Conor M."/>
            <person name="Antonella G."/>
            <person name="Elisabetta G."/>
            <person name="Giulia F.S."/>
            <person name="Sara T."/>
            <person name="Anna F."/>
            <person name="Clotilde B."/>
            <person name="Roberto B."/>
            <person name="Veronica D.S."/>
            <person name="Fabio R."/>
            <person name="Monica P."/>
            <person name="Olivier J."/>
            <person name="Enrico T."/>
            <person name="Nicola S."/>
        </authorList>
    </citation>
    <scope>NUCLEOTIDE SEQUENCE [LARGE SCALE GENOMIC DNA]</scope>
    <source>
        <strain evidence="2 3">DSM 44339</strain>
    </source>
</reference>
<dbReference type="EMBL" id="LQOS01000024">
    <property type="protein sequence ID" value="ORV42079.1"/>
    <property type="molecule type" value="Genomic_DNA"/>
</dbReference>
<dbReference type="GO" id="GO:0019634">
    <property type="term" value="P:organic phosphonate metabolic process"/>
    <property type="evidence" value="ECO:0007669"/>
    <property type="project" value="InterPro"/>
</dbReference>
<dbReference type="AlphaFoldDB" id="A0A1X1TC35"/>
<name>A0A1X1TC35_9MYCO</name>
<dbReference type="KEGG" id="mdr:MDOR_08400"/>
<dbReference type="GO" id="GO:0015716">
    <property type="term" value="P:organic phosphonate transport"/>
    <property type="evidence" value="ECO:0007669"/>
    <property type="project" value="InterPro"/>
</dbReference>
<organism evidence="2 3">
    <name type="scientific">Mycolicibacterium doricum</name>
    <dbReference type="NCBI Taxonomy" id="126673"/>
    <lineage>
        <taxon>Bacteria</taxon>
        <taxon>Bacillati</taxon>
        <taxon>Actinomycetota</taxon>
        <taxon>Actinomycetes</taxon>
        <taxon>Mycobacteriales</taxon>
        <taxon>Mycobacteriaceae</taxon>
        <taxon>Mycolicibacterium</taxon>
    </lineage>
</organism>
<dbReference type="Proteomes" id="UP000193564">
    <property type="component" value="Unassembled WGS sequence"/>
</dbReference>
<reference evidence="1 4" key="2">
    <citation type="journal article" date="2019" name="Emerg. Microbes Infect.">
        <title>Comprehensive subspecies identification of 175 nontuberculous mycobacteria species based on 7547 genomic profiles.</title>
        <authorList>
            <person name="Matsumoto Y."/>
            <person name="Kinjo T."/>
            <person name="Motooka D."/>
            <person name="Nabeya D."/>
            <person name="Jung N."/>
            <person name="Uechi K."/>
            <person name="Horii T."/>
            <person name="Iida T."/>
            <person name="Fujita J."/>
            <person name="Nakamura S."/>
        </authorList>
    </citation>
    <scope>NUCLEOTIDE SEQUENCE [LARGE SCALE GENOMIC DNA]</scope>
    <source>
        <strain evidence="1 4">JCM 12405</strain>
    </source>
</reference>
<sequence length="138" mass="14474">MRPETRFEALCDADAETLERLADDILATAVVVSVTTGPESVSAPVRVPVPDADNTTTVLGHVALTRCTVELGGTRGDGVRAGYDPAGAVAAAICDAECERRGPHAHSVLELCRAALEARAERGRVRAGLAVRTRLEQS</sequence>